<feature type="coiled-coil region" evidence="4">
    <location>
        <begin position="216"/>
        <end position="250"/>
    </location>
</feature>
<dbReference type="InterPro" id="IPR041685">
    <property type="entry name" value="AAA_GajA/Old/RecF-like"/>
</dbReference>
<dbReference type="Gene3D" id="3.40.50.300">
    <property type="entry name" value="P-loop containing nucleotide triphosphate hydrolases"/>
    <property type="match status" value="2"/>
</dbReference>
<evidence type="ECO:0000256" key="3">
    <source>
        <dbReference type="ARBA" id="ARBA00013368"/>
    </source>
</evidence>
<dbReference type="SUPFAM" id="SSF52540">
    <property type="entry name" value="P-loop containing nucleoside triphosphate hydrolases"/>
    <property type="match status" value="1"/>
</dbReference>
<reference evidence="6 7" key="1">
    <citation type="submission" date="2021-03" db="EMBL/GenBank/DDBJ databases">
        <title>Comparative Genomics and Metabolomics in the genus Turicibacter.</title>
        <authorList>
            <person name="Maki J."/>
            <person name="Looft T."/>
        </authorList>
    </citation>
    <scope>NUCLEOTIDE SEQUENCE [LARGE SCALE GENOMIC DNA]</scope>
    <source>
        <strain evidence="6 7">MMM721</strain>
    </source>
</reference>
<keyword evidence="7" id="KW-1185">Reference proteome</keyword>
<accession>A0ABY5JJ57</accession>
<sequence>MKLQQMRIKNFRQFYGEQQIIFAQDNENITIIFGENGKGKTGIFRALMYCLFGSTHLQQDDPKETIHLVNLLKLEEQLGLPVEALVEVEFEHKGKQYTLSRSLKGLKRDSKIQEKTGLVSLTIAYDGNVLKVTKDELEVSQEINNIIDEKIKDFFLFDAEKIDTLTKTDASVKEEVKTGIVKLLDIDKLEMAINILSKMYTTERKRILSSAQNLDLTTKENKIDQAKEKLKQLKIEITETEKSKNQCKQVIEKLEDFLSLNKDVKDLQDKCKTEKLKQQLTQNTLEEVKQILRRELVNSSHQVMLKDYFMSAKTYLDQLVIKQEDLISIQIIEKSLQDKLCACCQTPLEIGSKALEVIEELKSNYKRTELTPVISQMTSVMHDFSIQEQESLQILAEKITKYKQLKSEQQEIEYKIEVLNQEISEKAQGQEDLKKCEQDLKQKQHELSKLEQNINLLNLQVDQTQKDIHELEKEFNNLLRENESLKVEYKMLEHISKLKEKLDQIFNEYSVDMRSKLTAETTKIFKKLIDKKDVDLINKIEINEKYEIELMGWDNINITQDISQGQRQVVALSFITALAKVAAGDEVTIDFPLFMDTPFGRISGNNRDHLIENIPGLTSQWILLLTDTELSRVEEEKFKETKKLGRWYKLEQISKGHSQIVELSLNATMSTRG</sequence>
<dbReference type="PANTHER" id="PTHR32114">
    <property type="entry name" value="ABC TRANSPORTER ABCH.3"/>
    <property type="match status" value="1"/>
</dbReference>
<comment type="similarity">
    <text evidence="1">Belongs to the SMC family. SbcC subfamily.</text>
</comment>
<comment type="subunit">
    <text evidence="2">Heterodimer of SbcC and SbcD.</text>
</comment>
<evidence type="ECO:0000256" key="4">
    <source>
        <dbReference type="SAM" id="Coils"/>
    </source>
</evidence>
<proteinExistence type="inferred from homology"/>
<evidence type="ECO:0000313" key="6">
    <source>
        <dbReference type="EMBL" id="UUF06734.1"/>
    </source>
</evidence>
<evidence type="ECO:0000259" key="5">
    <source>
        <dbReference type="Pfam" id="PF13175"/>
    </source>
</evidence>
<feature type="coiled-coil region" evidence="4">
    <location>
        <begin position="402"/>
        <end position="495"/>
    </location>
</feature>
<evidence type="ECO:0000256" key="1">
    <source>
        <dbReference type="ARBA" id="ARBA00006930"/>
    </source>
</evidence>
<dbReference type="Pfam" id="PF13175">
    <property type="entry name" value="AAA_15"/>
    <property type="match status" value="1"/>
</dbReference>
<dbReference type="EMBL" id="CP071249">
    <property type="protein sequence ID" value="UUF06734.1"/>
    <property type="molecule type" value="Genomic_DNA"/>
</dbReference>
<dbReference type="PANTHER" id="PTHR32114:SF2">
    <property type="entry name" value="ABC TRANSPORTER ABCH.3"/>
    <property type="match status" value="1"/>
</dbReference>
<organism evidence="6 7">
    <name type="scientific">Turicibacter bilis</name>
    <dbReference type="NCBI Taxonomy" id="2735723"/>
    <lineage>
        <taxon>Bacteria</taxon>
        <taxon>Bacillati</taxon>
        <taxon>Bacillota</taxon>
        <taxon>Erysipelotrichia</taxon>
        <taxon>Erysipelotrichales</taxon>
        <taxon>Turicibacteraceae</taxon>
        <taxon>Turicibacter</taxon>
    </lineage>
</organism>
<protein>
    <recommendedName>
        <fullName evidence="3">Nuclease SbcCD subunit C</fullName>
    </recommendedName>
</protein>
<keyword evidence="4" id="KW-0175">Coiled coil</keyword>
<dbReference type="Proteomes" id="UP001058016">
    <property type="component" value="Chromosome"/>
</dbReference>
<feature type="domain" description="Endonuclease GajA/Old nuclease/RecF-like AAA" evidence="5">
    <location>
        <begin position="1"/>
        <end position="429"/>
    </location>
</feature>
<dbReference type="InterPro" id="IPR027417">
    <property type="entry name" value="P-loop_NTPase"/>
</dbReference>
<gene>
    <name evidence="6" type="ORF">J0J69_03910</name>
</gene>
<evidence type="ECO:0000256" key="2">
    <source>
        <dbReference type="ARBA" id="ARBA00011322"/>
    </source>
</evidence>
<name>A0ABY5JJ57_9FIRM</name>
<evidence type="ECO:0000313" key="7">
    <source>
        <dbReference type="Proteomes" id="UP001058016"/>
    </source>
</evidence>
<dbReference type="RefSeq" id="WP_212725663.1">
    <property type="nucleotide sequence ID" value="NZ_CP071249.1"/>
</dbReference>